<dbReference type="SUPFAM" id="SSF53927">
    <property type="entry name" value="Cytidine deaminase-like"/>
    <property type="match status" value="1"/>
</dbReference>
<dbReference type="EMBL" id="RQZG01000001">
    <property type="protein sequence ID" value="RRD07345.1"/>
    <property type="molecule type" value="Genomic_DNA"/>
</dbReference>
<dbReference type="GO" id="GO:0008270">
    <property type="term" value="F:zinc ion binding"/>
    <property type="evidence" value="ECO:0007669"/>
    <property type="project" value="InterPro"/>
</dbReference>
<accession>A0A3P1TE13</accession>
<dbReference type="InterPro" id="IPR002125">
    <property type="entry name" value="CMP_dCMP_dom"/>
</dbReference>
<comment type="caution">
    <text evidence="4">The sequence shown here is derived from an EMBL/GenBank/DDBJ whole genome shotgun (WGS) entry which is preliminary data.</text>
</comment>
<dbReference type="AlphaFoldDB" id="A0A3P1TE13"/>
<dbReference type="InterPro" id="IPR016192">
    <property type="entry name" value="APOBEC/CMP_deaminase_Zn-bd"/>
</dbReference>
<keyword evidence="1" id="KW-0479">Metal-binding</keyword>
<dbReference type="Gene3D" id="3.40.140.10">
    <property type="entry name" value="Cytidine Deaminase, domain 2"/>
    <property type="match status" value="1"/>
</dbReference>
<organism evidence="4 5">
    <name type="scientific">Arachnia propionica</name>
    <dbReference type="NCBI Taxonomy" id="1750"/>
    <lineage>
        <taxon>Bacteria</taxon>
        <taxon>Bacillati</taxon>
        <taxon>Actinomycetota</taxon>
        <taxon>Actinomycetes</taxon>
        <taxon>Propionibacteriales</taxon>
        <taxon>Propionibacteriaceae</taxon>
        <taxon>Arachnia</taxon>
    </lineage>
</organism>
<dbReference type="Pfam" id="PF00383">
    <property type="entry name" value="dCMP_cyt_deam_1"/>
    <property type="match status" value="1"/>
</dbReference>
<dbReference type="InterPro" id="IPR016193">
    <property type="entry name" value="Cytidine_deaminase-like"/>
</dbReference>
<evidence type="ECO:0000259" key="3">
    <source>
        <dbReference type="PROSITE" id="PS51747"/>
    </source>
</evidence>
<dbReference type="Proteomes" id="UP000280819">
    <property type="component" value="Unassembled WGS sequence"/>
</dbReference>
<dbReference type="GO" id="GO:0016787">
    <property type="term" value="F:hydrolase activity"/>
    <property type="evidence" value="ECO:0007669"/>
    <property type="project" value="InterPro"/>
</dbReference>
<evidence type="ECO:0000256" key="1">
    <source>
        <dbReference type="ARBA" id="ARBA00022723"/>
    </source>
</evidence>
<sequence length="157" mass="16838">MSSFLETMMSRAVAHAVQHVSRGGLPFVGLVVRDGQVLSGFGVNRVLETSDPMAHAEIVALREAVASHGQGGLIGATLLATGEPCGMCCHHAIAQGIRDVRVAIDRDVAAEHGFDYRPSYPAFNIGDDLRAAIMHPLRVPGDLLPFTLFLNRRAQKV</sequence>
<dbReference type="RefSeq" id="WP_124842471.1">
    <property type="nucleotide sequence ID" value="NZ_RQZG01000001.1"/>
</dbReference>
<gene>
    <name evidence="4" type="ORF">EII34_02345</name>
</gene>
<dbReference type="OrthoDB" id="3729881at2"/>
<evidence type="ECO:0000313" key="4">
    <source>
        <dbReference type="EMBL" id="RRD07345.1"/>
    </source>
</evidence>
<dbReference type="PROSITE" id="PS51747">
    <property type="entry name" value="CYT_DCMP_DEAMINASES_2"/>
    <property type="match status" value="1"/>
</dbReference>
<evidence type="ECO:0000256" key="2">
    <source>
        <dbReference type="ARBA" id="ARBA00022833"/>
    </source>
</evidence>
<dbReference type="PANTHER" id="PTHR11079">
    <property type="entry name" value="CYTOSINE DEAMINASE FAMILY MEMBER"/>
    <property type="match status" value="1"/>
</dbReference>
<feature type="domain" description="CMP/dCMP-type deaminase" evidence="3">
    <location>
        <begin position="3"/>
        <end position="127"/>
    </location>
</feature>
<name>A0A3P1TE13_9ACTN</name>
<dbReference type="PROSITE" id="PS00903">
    <property type="entry name" value="CYT_DCMP_DEAMINASES_1"/>
    <property type="match status" value="1"/>
</dbReference>
<evidence type="ECO:0000313" key="5">
    <source>
        <dbReference type="Proteomes" id="UP000280819"/>
    </source>
</evidence>
<proteinExistence type="predicted"/>
<dbReference type="PANTHER" id="PTHR11079:SF162">
    <property type="entry name" value="RIBOFLAVIN BIOSYNTHESIS PROTEIN PYRD, CHLOROPLASTIC"/>
    <property type="match status" value="1"/>
</dbReference>
<protein>
    <submittedName>
        <fullName evidence="4">Nucleoside deaminase</fullName>
    </submittedName>
</protein>
<keyword evidence="2" id="KW-0862">Zinc</keyword>
<dbReference type="CDD" id="cd01285">
    <property type="entry name" value="nucleoside_deaminase"/>
    <property type="match status" value="1"/>
</dbReference>
<reference evidence="4 5" key="1">
    <citation type="submission" date="2018-11" db="EMBL/GenBank/DDBJ databases">
        <title>Genomes From Bacteria Associated with the Canine Oral Cavity: a Test Case for Automated Genome-Based Taxonomic Assignment.</title>
        <authorList>
            <person name="Coil D.A."/>
            <person name="Jospin G."/>
            <person name="Darling A.E."/>
            <person name="Wallis C."/>
            <person name="Davis I.J."/>
            <person name="Harris S."/>
            <person name="Eisen J.A."/>
            <person name="Holcombe L.J."/>
            <person name="O'Flynn C."/>
        </authorList>
    </citation>
    <scope>NUCLEOTIDE SEQUENCE [LARGE SCALE GENOMIC DNA]</scope>
    <source>
        <strain evidence="4 5">OH887_COT-365</strain>
    </source>
</reference>